<evidence type="ECO:0000313" key="6">
    <source>
        <dbReference type="Proteomes" id="UP001249851"/>
    </source>
</evidence>
<accession>A0AAD9URW8</accession>
<gene>
    <name evidence="5" type="ORF">P5673_032569</name>
</gene>
<protein>
    <recommendedName>
        <fullName evidence="3">DNA 3'-5' helicase</fullName>
        <ecNumber evidence="3">5.6.2.4</ecNumber>
    </recommendedName>
</protein>
<dbReference type="PANTHER" id="PTHR13710:SF120">
    <property type="entry name" value="BIFUNCTIONAL 3'-5' EXONUCLEASE_ATP-DEPENDENT HELICASE WRN"/>
    <property type="match status" value="1"/>
</dbReference>
<dbReference type="GO" id="GO:0043138">
    <property type="term" value="F:3'-5' DNA helicase activity"/>
    <property type="evidence" value="ECO:0007669"/>
    <property type="project" value="UniProtKB-EC"/>
</dbReference>
<dbReference type="GO" id="GO:0009378">
    <property type="term" value="F:four-way junction helicase activity"/>
    <property type="evidence" value="ECO:0007669"/>
    <property type="project" value="TreeGrafter"/>
</dbReference>
<comment type="similarity">
    <text evidence="1">Belongs to the helicase family. RecQ subfamily.</text>
</comment>
<dbReference type="GO" id="GO:0005634">
    <property type="term" value="C:nucleus"/>
    <property type="evidence" value="ECO:0007669"/>
    <property type="project" value="TreeGrafter"/>
</dbReference>
<dbReference type="AlphaFoldDB" id="A0AAD9URW8"/>
<evidence type="ECO:0000256" key="3">
    <source>
        <dbReference type="ARBA" id="ARBA00034808"/>
    </source>
</evidence>
<dbReference type="Gene3D" id="3.40.50.300">
    <property type="entry name" value="P-loop containing nucleotide triphosphate hydrolases"/>
    <property type="match status" value="1"/>
</dbReference>
<dbReference type="EC" id="5.6.2.4" evidence="3"/>
<dbReference type="EMBL" id="JARQWQ010000184">
    <property type="protein sequence ID" value="KAK2547442.1"/>
    <property type="molecule type" value="Genomic_DNA"/>
</dbReference>
<dbReference type="Pfam" id="PF00271">
    <property type="entry name" value="Helicase_C"/>
    <property type="match status" value="1"/>
</dbReference>
<evidence type="ECO:0000256" key="2">
    <source>
        <dbReference type="ARBA" id="ARBA00034617"/>
    </source>
</evidence>
<proteinExistence type="inferred from homology"/>
<reference evidence="5" key="2">
    <citation type="journal article" date="2023" name="Science">
        <title>Genomic signatures of disease resistance in endangered staghorn corals.</title>
        <authorList>
            <person name="Vollmer S.V."/>
            <person name="Selwyn J.D."/>
            <person name="Despard B.A."/>
            <person name="Roesel C.L."/>
        </authorList>
    </citation>
    <scope>NUCLEOTIDE SEQUENCE</scope>
    <source>
        <strain evidence="5">K2</strain>
    </source>
</reference>
<evidence type="ECO:0000313" key="5">
    <source>
        <dbReference type="EMBL" id="KAK2547442.1"/>
    </source>
</evidence>
<dbReference type="GO" id="GO:0005737">
    <property type="term" value="C:cytoplasm"/>
    <property type="evidence" value="ECO:0007669"/>
    <property type="project" value="TreeGrafter"/>
</dbReference>
<dbReference type="Proteomes" id="UP001249851">
    <property type="component" value="Unassembled WGS sequence"/>
</dbReference>
<keyword evidence="6" id="KW-1185">Reference proteome</keyword>
<dbReference type="InterPro" id="IPR027417">
    <property type="entry name" value="P-loop_NTPase"/>
</dbReference>
<evidence type="ECO:0000259" key="4">
    <source>
        <dbReference type="PROSITE" id="PS51194"/>
    </source>
</evidence>
<keyword evidence="5" id="KW-0067">ATP-binding</keyword>
<comment type="caution">
    <text evidence="5">The sequence shown here is derived from an EMBL/GenBank/DDBJ whole genome shotgun (WGS) entry which is preliminary data.</text>
</comment>
<dbReference type="GO" id="GO:0000724">
    <property type="term" value="P:double-strand break repair via homologous recombination"/>
    <property type="evidence" value="ECO:0007669"/>
    <property type="project" value="TreeGrafter"/>
</dbReference>
<keyword evidence="5" id="KW-0378">Hydrolase</keyword>
<comment type="catalytic activity">
    <reaction evidence="2">
        <text>Couples ATP hydrolysis with the unwinding of duplex DNA by translocating in the 3'-5' direction.</text>
        <dbReference type="EC" id="5.6.2.4"/>
    </reaction>
</comment>
<dbReference type="SUPFAM" id="SSF52540">
    <property type="entry name" value="P-loop containing nucleoside triphosphate hydrolases"/>
    <property type="match status" value="1"/>
</dbReference>
<keyword evidence="5" id="KW-0547">Nucleotide-binding</keyword>
<dbReference type="PANTHER" id="PTHR13710">
    <property type="entry name" value="DNA HELICASE RECQ FAMILY MEMBER"/>
    <property type="match status" value="1"/>
</dbReference>
<evidence type="ECO:0000256" key="1">
    <source>
        <dbReference type="ARBA" id="ARBA00005446"/>
    </source>
</evidence>
<dbReference type="InterPro" id="IPR001650">
    <property type="entry name" value="Helicase_C-like"/>
</dbReference>
<organism evidence="5 6">
    <name type="scientific">Acropora cervicornis</name>
    <name type="common">Staghorn coral</name>
    <dbReference type="NCBI Taxonomy" id="6130"/>
    <lineage>
        <taxon>Eukaryota</taxon>
        <taxon>Metazoa</taxon>
        <taxon>Cnidaria</taxon>
        <taxon>Anthozoa</taxon>
        <taxon>Hexacorallia</taxon>
        <taxon>Scleractinia</taxon>
        <taxon>Astrocoeniina</taxon>
        <taxon>Acroporidae</taxon>
        <taxon>Acropora</taxon>
    </lineage>
</organism>
<name>A0AAD9URW8_ACRCE</name>
<dbReference type="PROSITE" id="PS51194">
    <property type="entry name" value="HELICASE_CTER"/>
    <property type="match status" value="1"/>
</dbReference>
<reference evidence="5" key="1">
    <citation type="journal article" date="2023" name="G3 (Bethesda)">
        <title>Whole genome assembly and annotation of the endangered Caribbean coral Acropora cervicornis.</title>
        <authorList>
            <person name="Selwyn J.D."/>
            <person name="Vollmer S.V."/>
        </authorList>
    </citation>
    <scope>NUCLEOTIDE SEQUENCE</scope>
    <source>
        <strain evidence="5">K2</strain>
    </source>
</reference>
<feature type="domain" description="Helicase C-terminal" evidence="4">
    <location>
        <begin position="1"/>
        <end position="86"/>
    </location>
</feature>
<sequence>MEYFFVTIAFGIGIDCPNIRRIVHLGIPYAMEEYYQEAGRAGRDGLPSEAIVHYNCPDISKAKLSLQDTMIKFVKSTTKCKCKLILQYFGYSAPKRNDGGHSCCDYHRSICTCELCKTLIEIGVATVAIKSNTSGALSFISCMILLHLTPSRAPTELSFQTDGSP</sequence>
<keyword evidence="5" id="KW-0347">Helicase</keyword>
<dbReference type="GO" id="GO:0005694">
    <property type="term" value="C:chromosome"/>
    <property type="evidence" value="ECO:0007669"/>
    <property type="project" value="TreeGrafter"/>
</dbReference>